<comment type="similarity">
    <text evidence="2">Belongs to the outer membrane factor (OMF) (TC 1.B.17) family.</text>
</comment>
<dbReference type="PANTHER" id="PTHR30026">
    <property type="entry name" value="OUTER MEMBRANE PROTEIN TOLC"/>
    <property type="match status" value="1"/>
</dbReference>
<reference evidence="9 10" key="1">
    <citation type="submission" date="2018-09" db="EMBL/GenBank/DDBJ databases">
        <title>Hymenobacter medium sp. nov., isolated from R2A medium.</title>
        <authorList>
            <person name="Yingchao G."/>
        </authorList>
    </citation>
    <scope>NUCLEOTIDE SEQUENCE [LARGE SCALE GENOMIC DNA]</scope>
    <source>
        <strain evidence="10">sh-6</strain>
    </source>
</reference>
<proteinExistence type="inferred from homology"/>
<comment type="subcellular location">
    <subcellularLocation>
        <location evidence="1">Cell outer membrane</location>
    </subcellularLocation>
</comment>
<evidence type="ECO:0000313" key="9">
    <source>
        <dbReference type="EMBL" id="AYA36712.1"/>
    </source>
</evidence>
<keyword evidence="6" id="KW-0472">Membrane</keyword>
<dbReference type="SUPFAM" id="SSF56954">
    <property type="entry name" value="Outer membrane efflux proteins (OEP)"/>
    <property type="match status" value="1"/>
</dbReference>
<feature type="signal peptide" evidence="8">
    <location>
        <begin position="1"/>
        <end position="24"/>
    </location>
</feature>
<evidence type="ECO:0000313" key="10">
    <source>
        <dbReference type="Proteomes" id="UP000262802"/>
    </source>
</evidence>
<keyword evidence="10" id="KW-1185">Reference proteome</keyword>
<sequence>MIPKRRFWLTTLLGAALLGTTATALPTPAAAQVPRAAPQPADTSTVFTLGDLLTMVGEQHPVARQAGLLPERARQEVRQARGMFDPAASSKFYRKEFGGKDYWNLWDNTLRVPTWFGPDVRLGYERNVGPRISQQDATPNAGLSYVGLSLPLGQGLLIDERRAAVRQAQALVNLAEAERIGALNKLLLSAVKEYWDWTLAYERRRLLQTNLQLAEVRYNAVRERVRLGDLAAIDSVEALTELQNRRAQLVQGEVEWQNATLVLSNFLWDAQQRPRELPITVRPQPLPPAQAWSAPPNVPLETLVEQARQQHPELLKARAKLGQLEVERRLAQNKLLPKLSVDYNLLMTGRPYNPEMGYGPAPVFNNNYKLGVSFAYPLLLRQERSKLQITQLKIRETNLGLEQTTREIDTGVRTVANDQRALSQQLQVQEQVVANAERLRNGEQIRFENGESSVFLLNSREASLLSARIKLAELQAKYAQTLAGLRFASGSAPIAE</sequence>
<dbReference type="KEGG" id="hyh:D3Y59_06375"/>
<dbReference type="GO" id="GO:1990281">
    <property type="term" value="C:efflux pump complex"/>
    <property type="evidence" value="ECO:0007669"/>
    <property type="project" value="TreeGrafter"/>
</dbReference>
<dbReference type="GO" id="GO:0015288">
    <property type="term" value="F:porin activity"/>
    <property type="evidence" value="ECO:0007669"/>
    <property type="project" value="TreeGrafter"/>
</dbReference>
<evidence type="ECO:0000256" key="2">
    <source>
        <dbReference type="ARBA" id="ARBA00007613"/>
    </source>
</evidence>
<evidence type="ECO:0000256" key="8">
    <source>
        <dbReference type="SAM" id="SignalP"/>
    </source>
</evidence>
<dbReference type="Pfam" id="PF02321">
    <property type="entry name" value="OEP"/>
    <property type="match status" value="2"/>
</dbReference>
<evidence type="ECO:0000256" key="7">
    <source>
        <dbReference type="ARBA" id="ARBA00023237"/>
    </source>
</evidence>
<evidence type="ECO:0000256" key="1">
    <source>
        <dbReference type="ARBA" id="ARBA00004442"/>
    </source>
</evidence>
<keyword evidence="7" id="KW-0998">Cell outer membrane</keyword>
<name>A0A3B7QZ73_9BACT</name>
<dbReference type="PANTHER" id="PTHR30026:SF20">
    <property type="entry name" value="OUTER MEMBRANE PROTEIN TOLC"/>
    <property type="match status" value="1"/>
</dbReference>
<dbReference type="RefSeq" id="WP_119444290.1">
    <property type="nucleotide sequence ID" value="NZ_CP032317.1"/>
</dbReference>
<dbReference type="Gene3D" id="1.20.1600.10">
    <property type="entry name" value="Outer membrane efflux proteins (OEP)"/>
    <property type="match status" value="1"/>
</dbReference>
<evidence type="ECO:0000256" key="4">
    <source>
        <dbReference type="ARBA" id="ARBA00022452"/>
    </source>
</evidence>
<dbReference type="GO" id="GO:0015562">
    <property type="term" value="F:efflux transmembrane transporter activity"/>
    <property type="evidence" value="ECO:0007669"/>
    <property type="project" value="InterPro"/>
</dbReference>
<dbReference type="InterPro" id="IPR006311">
    <property type="entry name" value="TAT_signal"/>
</dbReference>
<dbReference type="Proteomes" id="UP000262802">
    <property type="component" value="Chromosome"/>
</dbReference>
<keyword evidence="8" id="KW-0732">Signal</keyword>
<dbReference type="InterPro" id="IPR051906">
    <property type="entry name" value="TolC-like"/>
</dbReference>
<accession>A0A3B7QZ73</accession>
<keyword evidence="4" id="KW-1134">Transmembrane beta strand</keyword>
<evidence type="ECO:0000256" key="6">
    <source>
        <dbReference type="ARBA" id="ARBA00023136"/>
    </source>
</evidence>
<keyword evidence="5" id="KW-0812">Transmembrane</keyword>
<gene>
    <name evidence="9" type="ORF">D3Y59_06375</name>
</gene>
<dbReference type="GO" id="GO:0009279">
    <property type="term" value="C:cell outer membrane"/>
    <property type="evidence" value="ECO:0007669"/>
    <property type="project" value="UniProtKB-SubCell"/>
</dbReference>
<dbReference type="AlphaFoldDB" id="A0A3B7QZ73"/>
<dbReference type="EMBL" id="CP032317">
    <property type="protein sequence ID" value="AYA36712.1"/>
    <property type="molecule type" value="Genomic_DNA"/>
</dbReference>
<feature type="chain" id="PRO_5017814245" evidence="8">
    <location>
        <begin position="25"/>
        <end position="496"/>
    </location>
</feature>
<dbReference type="InterPro" id="IPR003423">
    <property type="entry name" value="OMP_efflux"/>
</dbReference>
<dbReference type="PROSITE" id="PS51318">
    <property type="entry name" value="TAT"/>
    <property type="match status" value="1"/>
</dbReference>
<dbReference type="OrthoDB" id="581172at2"/>
<keyword evidence="3" id="KW-0813">Transport</keyword>
<evidence type="ECO:0000256" key="3">
    <source>
        <dbReference type="ARBA" id="ARBA00022448"/>
    </source>
</evidence>
<evidence type="ECO:0000256" key="5">
    <source>
        <dbReference type="ARBA" id="ARBA00022692"/>
    </source>
</evidence>
<organism evidence="9 10">
    <name type="scientific">Hymenobacter oligotrophus</name>
    <dbReference type="NCBI Taxonomy" id="2319843"/>
    <lineage>
        <taxon>Bacteria</taxon>
        <taxon>Pseudomonadati</taxon>
        <taxon>Bacteroidota</taxon>
        <taxon>Cytophagia</taxon>
        <taxon>Cytophagales</taxon>
        <taxon>Hymenobacteraceae</taxon>
        <taxon>Hymenobacter</taxon>
    </lineage>
</organism>
<protein>
    <submittedName>
        <fullName evidence="9">TolC family protein</fullName>
    </submittedName>
</protein>